<dbReference type="SMART" id="SM00774">
    <property type="entry name" value="WRKY"/>
    <property type="match status" value="1"/>
</dbReference>
<dbReference type="FunFam" id="2.20.25.80:FF:000002">
    <property type="entry name" value="probable WRKY transcription factor 31"/>
    <property type="match status" value="1"/>
</dbReference>
<dbReference type="EMBL" id="GDJX01020452">
    <property type="protein sequence ID" value="JAT47484.1"/>
    <property type="molecule type" value="Transcribed_RNA"/>
</dbReference>
<evidence type="ECO:0000256" key="7">
    <source>
        <dbReference type="SAM" id="MobiDB-lite"/>
    </source>
</evidence>
<feature type="domain" description="WRKY" evidence="8">
    <location>
        <begin position="259"/>
        <end position="325"/>
    </location>
</feature>
<feature type="region of interest" description="Disordered" evidence="7">
    <location>
        <begin position="1"/>
        <end position="76"/>
    </location>
</feature>
<dbReference type="GO" id="GO:0043565">
    <property type="term" value="F:sequence-specific DNA binding"/>
    <property type="evidence" value="ECO:0007669"/>
    <property type="project" value="InterPro"/>
</dbReference>
<dbReference type="InterPro" id="IPR036576">
    <property type="entry name" value="WRKY_dom_sf"/>
</dbReference>
<keyword evidence="5" id="KW-0539">Nucleus</keyword>
<feature type="compositionally biased region" description="Gly residues" evidence="7">
    <location>
        <begin position="25"/>
        <end position="34"/>
    </location>
</feature>
<gene>
    <name evidence="9" type="primary">WRKY42_7</name>
    <name evidence="9" type="ORF">g.28112</name>
</gene>
<name>A0A1D1XYK3_9ARAE</name>
<feature type="compositionally biased region" description="Gly residues" evidence="7">
    <location>
        <begin position="55"/>
        <end position="66"/>
    </location>
</feature>
<evidence type="ECO:0000256" key="1">
    <source>
        <dbReference type="ARBA" id="ARBA00004123"/>
    </source>
</evidence>
<dbReference type="PANTHER" id="PTHR31429:SF59">
    <property type="entry name" value="WRKY TRANSCRIPTION FACTOR 47-RELATED"/>
    <property type="match status" value="1"/>
</dbReference>
<dbReference type="SUPFAM" id="SSF118290">
    <property type="entry name" value="WRKY DNA-binding domain"/>
    <property type="match status" value="1"/>
</dbReference>
<dbReference type="Gene3D" id="2.20.25.80">
    <property type="entry name" value="WRKY domain"/>
    <property type="match status" value="1"/>
</dbReference>
<feature type="compositionally biased region" description="Low complexity" evidence="7">
    <location>
        <begin position="213"/>
        <end position="227"/>
    </location>
</feature>
<evidence type="ECO:0000259" key="8">
    <source>
        <dbReference type="PROSITE" id="PS50811"/>
    </source>
</evidence>
<evidence type="ECO:0000256" key="6">
    <source>
        <dbReference type="SAM" id="Coils"/>
    </source>
</evidence>
<keyword evidence="3" id="KW-0238">DNA-binding</keyword>
<evidence type="ECO:0000256" key="4">
    <source>
        <dbReference type="ARBA" id="ARBA00023163"/>
    </source>
</evidence>
<dbReference type="PANTHER" id="PTHR31429">
    <property type="entry name" value="WRKY TRANSCRIPTION FACTOR 36-RELATED"/>
    <property type="match status" value="1"/>
</dbReference>
<evidence type="ECO:0000313" key="9">
    <source>
        <dbReference type="EMBL" id="JAT47484.1"/>
    </source>
</evidence>
<keyword evidence="6" id="KW-0175">Coiled coil</keyword>
<feature type="compositionally biased region" description="Polar residues" evidence="7">
    <location>
        <begin position="189"/>
        <end position="205"/>
    </location>
</feature>
<evidence type="ECO:0000256" key="5">
    <source>
        <dbReference type="ARBA" id="ARBA00023242"/>
    </source>
</evidence>
<organism evidence="9">
    <name type="scientific">Anthurium amnicola</name>
    <dbReference type="NCBI Taxonomy" id="1678845"/>
    <lineage>
        <taxon>Eukaryota</taxon>
        <taxon>Viridiplantae</taxon>
        <taxon>Streptophyta</taxon>
        <taxon>Embryophyta</taxon>
        <taxon>Tracheophyta</taxon>
        <taxon>Spermatophyta</taxon>
        <taxon>Magnoliopsida</taxon>
        <taxon>Liliopsida</taxon>
        <taxon>Araceae</taxon>
        <taxon>Pothoideae</taxon>
        <taxon>Potheae</taxon>
        <taxon>Anthurium</taxon>
    </lineage>
</organism>
<dbReference type="InterPro" id="IPR044810">
    <property type="entry name" value="WRKY_plant"/>
</dbReference>
<accession>A0A1D1XYK3</accession>
<feature type="region of interest" description="Disordered" evidence="7">
    <location>
        <begin position="174"/>
        <end position="245"/>
    </location>
</feature>
<keyword evidence="4" id="KW-0804">Transcription</keyword>
<evidence type="ECO:0000256" key="3">
    <source>
        <dbReference type="ARBA" id="ARBA00023125"/>
    </source>
</evidence>
<dbReference type="AlphaFoldDB" id="A0A1D1XYK3"/>
<evidence type="ECO:0000256" key="2">
    <source>
        <dbReference type="ARBA" id="ARBA00023015"/>
    </source>
</evidence>
<dbReference type="GO" id="GO:0003700">
    <property type="term" value="F:DNA-binding transcription factor activity"/>
    <property type="evidence" value="ECO:0007669"/>
    <property type="project" value="InterPro"/>
</dbReference>
<dbReference type="Pfam" id="PF03106">
    <property type="entry name" value="WRKY"/>
    <property type="match status" value="1"/>
</dbReference>
<keyword evidence="2" id="KW-0805">Transcription regulation</keyword>
<feature type="coiled-coil region" evidence="6">
    <location>
        <begin position="96"/>
        <end position="130"/>
    </location>
</feature>
<reference evidence="9" key="1">
    <citation type="submission" date="2015-07" db="EMBL/GenBank/DDBJ databases">
        <title>Transcriptome Assembly of Anthurium amnicola.</title>
        <authorList>
            <person name="Suzuki J."/>
        </authorList>
    </citation>
    <scope>NUCLEOTIDE SEQUENCE</scope>
</reference>
<dbReference type="InterPro" id="IPR003657">
    <property type="entry name" value="WRKY_dom"/>
</dbReference>
<sequence length="359" mass="38592">MERPRVEISLLHQGSFPSLKHDDSGGGASAGDGRGGIREVDFFAESRRMRDRDGGGGGGGGGGEAAGDGRKDVPDPSVKIGLQLLTADSRIGADENGRTDHKLKILQEELDRLSDENRRLKSMLDQLTRNYSDLHSHLLLAMQQHARENHQFLRDGSNGASPEQQFMELAPARERVVADEPSEDDHPSPSLNNTTMDTAIVSVTATRRRSIDDGTASGPASPAPATDRSPKLQVQERSTDQASDVMPYRKARVSVRARSDAPMMSDGCQWRKYGQKMAKGNPCPRAYYRCTMAVGCPVRKQVQRCADDKTILITTYEGNHNHPLPPAATAMANTTSAAAAMLLSGSTTSTGCGSSSSSS</sequence>
<feature type="compositionally biased region" description="Basic and acidic residues" evidence="7">
    <location>
        <begin position="35"/>
        <end position="54"/>
    </location>
</feature>
<dbReference type="GO" id="GO:0005634">
    <property type="term" value="C:nucleus"/>
    <property type="evidence" value="ECO:0007669"/>
    <property type="project" value="UniProtKB-SubCell"/>
</dbReference>
<protein>
    <submittedName>
        <fullName evidence="9">Putative WRKY transcription factor 42</fullName>
    </submittedName>
</protein>
<dbReference type="PROSITE" id="PS50811">
    <property type="entry name" value="WRKY"/>
    <property type="match status" value="1"/>
</dbReference>
<comment type="subcellular location">
    <subcellularLocation>
        <location evidence="1">Nucleus</location>
    </subcellularLocation>
</comment>
<proteinExistence type="predicted"/>
<feature type="non-terminal residue" evidence="9">
    <location>
        <position position="359"/>
    </location>
</feature>